<proteinExistence type="predicted"/>
<dbReference type="EMBL" id="BK029940">
    <property type="protein sequence ID" value="DAD55673.1"/>
    <property type="molecule type" value="Genomic_DNA"/>
</dbReference>
<organism evidence="1">
    <name type="scientific">Bacteriophage sp</name>
    <dbReference type="NCBI Taxonomy" id="38018"/>
    <lineage>
        <taxon>Viruses</taxon>
    </lineage>
</organism>
<sequence length="45" mass="5431">MNNVPTTILTRHISWHKNNYWLKRKRQCRRMTCSIRSCSPICPSI</sequence>
<evidence type="ECO:0000313" key="1">
    <source>
        <dbReference type="EMBL" id="DAD55673.1"/>
    </source>
</evidence>
<name>A0A8D9PEE4_9VIRU</name>
<reference evidence="1" key="1">
    <citation type="journal article" date="2021" name="Proc. Natl. Acad. Sci. U.S.A.">
        <title>A Catalog of Tens of Thousands of Viruses from Human Metagenomes Reveals Hidden Associations with Chronic Diseases.</title>
        <authorList>
            <person name="Tisza M.J."/>
            <person name="Buck C.B."/>
        </authorList>
    </citation>
    <scope>NUCLEOTIDE SEQUENCE</scope>
    <source>
        <strain evidence="1">CtOZu12</strain>
    </source>
</reference>
<protein>
    <submittedName>
        <fullName evidence="1">Uncharacterized protein</fullName>
    </submittedName>
</protein>
<accession>A0A8D9PEE4</accession>